<organism evidence="3 4">
    <name type="scientific">Kribbella hippodromi</name>
    <dbReference type="NCBI Taxonomy" id="434347"/>
    <lineage>
        <taxon>Bacteria</taxon>
        <taxon>Bacillati</taxon>
        <taxon>Actinomycetota</taxon>
        <taxon>Actinomycetes</taxon>
        <taxon>Propionibacteriales</taxon>
        <taxon>Kribbellaceae</taxon>
        <taxon>Kribbella</taxon>
    </lineage>
</organism>
<proteinExistence type="predicted"/>
<keyword evidence="1" id="KW-1133">Transmembrane helix</keyword>
<dbReference type="Proteomes" id="UP001501705">
    <property type="component" value="Unassembled WGS sequence"/>
</dbReference>
<dbReference type="InterPro" id="IPR036514">
    <property type="entry name" value="SGNH_hydro_sf"/>
</dbReference>
<comment type="caution">
    <text evidence="3">The sequence shown here is derived from an EMBL/GenBank/DDBJ whole genome shotgun (WGS) entry which is preliminary data.</text>
</comment>
<keyword evidence="4" id="KW-1185">Reference proteome</keyword>
<protein>
    <recommendedName>
        <fullName evidence="2">SGNH hydrolase-type esterase domain-containing protein</fullName>
    </recommendedName>
</protein>
<dbReference type="EMBL" id="BAAAPH010000001">
    <property type="protein sequence ID" value="GAA1550238.1"/>
    <property type="molecule type" value="Genomic_DNA"/>
</dbReference>
<reference evidence="3 4" key="1">
    <citation type="journal article" date="2019" name="Int. J. Syst. Evol. Microbiol.">
        <title>The Global Catalogue of Microorganisms (GCM) 10K type strain sequencing project: providing services to taxonomists for standard genome sequencing and annotation.</title>
        <authorList>
            <consortium name="The Broad Institute Genomics Platform"/>
            <consortium name="The Broad Institute Genome Sequencing Center for Infectious Disease"/>
            <person name="Wu L."/>
            <person name="Ma J."/>
        </authorList>
    </citation>
    <scope>NUCLEOTIDE SEQUENCE [LARGE SCALE GENOMIC DNA]</scope>
    <source>
        <strain evidence="3 4">JCM 15572</strain>
    </source>
</reference>
<dbReference type="SUPFAM" id="SSF52266">
    <property type="entry name" value="SGNH hydrolase"/>
    <property type="match status" value="1"/>
</dbReference>
<dbReference type="Gene3D" id="3.40.50.1110">
    <property type="entry name" value="SGNH hydrolase"/>
    <property type="match status" value="1"/>
</dbReference>
<name>A0ABN2BZP7_9ACTN</name>
<evidence type="ECO:0000256" key="1">
    <source>
        <dbReference type="SAM" id="Phobius"/>
    </source>
</evidence>
<evidence type="ECO:0000313" key="4">
    <source>
        <dbReference type="Proteomes" id="UP001501705"/>
    </source>
</evidence>
<feature type="transmembrane region" description="Helical" evidence="1">
    <location>
        <begin position="21"/>
        <end position="45"/>
    </location>
</feature>
<dbReference type="Pfam" id="PF13472">
    <property type="entry name" value="Lipase_GDSL_2"/>
    <property type="match status" value="1"/>
</dbReference>
<feature type="domain" description="SGNH hydrolase-type esterase" evidence="2">
    <location>
        <begin position="105"/>
        <end position="259"/>
    </location>
</feature>
<keyword evidence="1" id="KW-0472">Membrane</keyword>
<gene>
    <name evidence="3" type="ORF">GCM10009804_03550</name>
</gene>
<dbReference type="InterPro" id="IPR013830">
    <property type="entry name" value="SGNH_hydro"/>
</dbReference>
<dbReference type="RefSeq" id="WP_344231505.1">
    <property type="nucleotide sequence ID" value="NZ_BAAAPH010000001.1"/>
</dbReference>
<sequence>MLHQVRGAAERDRPAAARGSFGASLAAIVVSLLVLGLVGAGFVVLEPRTTNADTTADGNGSYSVATKGPGRYGSGTLGSWQNLIRRITPEDQIRDVLTFDGIFMFGDSIAVQDSSALERMLANRTGDSIAFHDWSGQPTSAAVDALEQWSRDYGLPRRIVMAVGTNDIFDPPAFAAQVERALRIAGPDRTVYWVNVYASRTKQPAAVRQADLANSAWINQQLDEAAARHPNLKIIRWSEFLTSQQDRPASYLRDGVHTSEPLGGSARNELITQAIEAPGLSS</sequence>
<keyword evidence="1" id="KW-0812">Transmembrane</keyword>
<evidence type="ECO:0000313" key="3">
    <source>
        <dbReference type="EMBL" id="GAA1550238.1"/>
    </source>
</evidence>
<evidence type="ECO:0000259" key="2">
    <source>
        <dbReference type="Pfam" id="PF13472"/>
    </source>
</evidence>
<accession>A0ABN2BZP7</accession>